<dbReference type="SUPFAM" id="SSF55961">
    <property type="entry name" value="Bet v1-like"/>
    <property type="match status" value="1"/>
</dbReference>
<gene>
    <name evidence="1" type="ORF">A3K89_03365</name>
</gene>
<comment type="caution">
    <text evidence="1">The sequence shown here is derived from an EMBL/GenBank/DDBJ whole genome shotgun (WGS) entry which is preliminary data.</text>
</comment>
<dbReference type="RefSeq" id="WP_068424598.1">
    <property type="nucleotide sequence ID" value="NZ_LVHI01000012.1"/>
</dbReference>
<sequence>MAKLKVSVNVPLDPDTTWSHASDLADYEKWLSIHEAWRGELPDQLAAGTTLESVATVKGMRNRVRWTIESYDPPKKLKLKGNGKGGVKISLVLSVSEAKAGGSDLALDIDLGGAPLFGPIGSGVARALKGDIESSLKKFETLYS</sequence>
<dbReference type="Proteomes" id="UP000077519">
    <property type="component" value="Unassembled WGS sequence"/>
</dbReference>
<dbReference type="InterPro" id="IPR023393">
    <property type="entry name" value="START-like_dom_sf"/>
</dbReference>
<reference evidence="1 2" key="1">
    <citation type="submission" date="2016-03" db="EMBL/GenBank/DDBJ databases">
        <title>Genome sequence of Rhodococcus kyotonensis KB10.</title>
        <authorList>
            <person name="Jeong H."/>
            <person name="Hong C.E."/>
            <person name="Jo S.H."/>
            <person name="Park J.M."/>
        </authorList>
    </citation>
    <scope>NUCLEOTIDE SEQUENCE [LARGE SCALE GENOMIC DNA]</scope>
    <source>
        <strain evidence="1 2">KB10</strain>
    </source>
</reference>
<evidence type="ECO:0000313" key="2">
    <source>
        <dbReference type="Proteomes" id="UP000077519"/>
    </source>
</evidence>
<proteinExistence type="predicted"/>
<dbReference type="Pfam" id="PF10604">
    <property type="entry name" value="Polyketide_cyc2"/>
    <property type="match status" value="1"/>
</dbReference>
<evidence type="ECO:0000313" key="1">
    <source>
        <dbReference type="EMBL" id="OAK54429.1"/>
    </source>
</evidence>
<accession>A0A177YGS5</accession>
<dbReference type="Gene3D" id="3.30.530.20">
    <property type="match status" value="1"/>
</dbReference>
<organism evidence="1 2">
    <name type="scientific">Rhodococcoides kyotonense</name>
    <dbReference type="NCBI Taxonomy" id="398843"/>
    <lineage>
        <taxon>Bacteria</taxon>
        <taxon>Bacillati</taxon>
        <taxon>Actinomycetota</taxon>
        <taxon>Actinomycetes</taxon>
        <taxon>Mycobacteriales</taxon>
        <taxon>Nocardiaceae</taxon>
        <taxon>Rhodococcoides</taxon>
    </lineage>
</organism>
<protein>
    <submittedName>
        <fullName evidence="1">Toxin</fullName>
    </submittedName>
</protein>
<dbReference type="InterPro" id="IPR019587">
    <property type="entry name" value="Polyketide_cyclase/dehydratase"/>
</dbReference>
<dbReference type="AlphaFoldDB" id="A0A177YGS5"/>
<name>A0A177YGS5_9NOCA</name>
<keyword evidence="2" id="KW-1185">Reference proteome</keyword>
<dbReference type="CDD" id="cd07812">
    <property type="entry name" value="SRPBCC"/>
    <property type="match status" value="1"/>
</dbReference>
<dbReference type="EMBL" id="LVHI01000012">
    <property type="protein sequence ID" value="OAK54429.1"/>
    <property type="molecule type" value="Genomic_DNA"/>
</dbReference>